<evidence type="ECO:0000256" key="3">
    <source>
        <dbReference type="ARBA" id="ARBA00022692"/>
    </source>
</evidence>
<dbReference type="PANTHER" id="PTHR30572">
    <property type="entry name" value="MEMBRANE COMPONENT OF TRANSPORTER-RELATED"/>
    <property type="match status" value="1"/>
</dbReference>
<keyword evidence="2" id="KW-1003">Cell membrane</keyword>
<comment type="similarity">
    <text evidence="6">Belongs to the ABC-4 integral membrane protein family.</text>
</comment>
<keyword evidence="3 7" id="KW-0812">Transmembrane</keyword>
<feature type="transmembrane region" description="Helical" evidence="7">
    <location>
        <begin position="688"/>
        <end position="708"/>
    </location>
</feature>
<protein>
    <recommendedName>
        <fullName evidence="8">ABC3 transporter permease C-terminal domain-containing protein</fullName>
    </recommendedName>
</protein>
<evidence type="ECO:0000256" key="2">
    <source>
        <dbReference type="ARBA" id="ARBA00022475"/>
    </source>
</evidence>
<evidence type="ECO:0000256" key="5">
    <source>
        <dbReference type="ARBA" id="ARBA00023136"/>
    </source>
</evidence>
<feature type="transmembrane region" description="Helical" evidence="7">
    <location>
        <begin position="286"/>
        <end position="306"/>
    </location>
</feature>
<dbReference type="Proteomes" id="UP001208689">
    <property type="component" value="Chromosome"/>
</dbReference>
<feature type="transmembrane region" description="Helical" evidence="7">
    <location>
        <begin position="782"/>
        <end position="800"/>
    </location>
</feature>
<accession>A0ABY6HQR0</accession>
<dbReference type="EMBL" id="CP104013">
    <property type="protein sequence ID" value="UYP45834.1"/>
    <property type="molecule type" value="Genomic_DNA"/>
</dbReference>
<name>A0ABY6HQR0_9ARCH</name>
<feature type="transmembrane region" description="Helical" evidence="7">
    <location>
        <begin position="339"/>
        <end position="362"/>
    </location>
</feature>
<keyword evidence="4 7" id="KW-1133">Transmembrane helix</keyword>
<evidence type="ECO:0000256" key="6">
    <source>
        <dbReference type="ARBA" id="ARBA00038076"/>
    </source>
</evidence>
<reference evidence="9" key="1">
    <citation type="submission" date="2022-09" db="EMBL/GenBank/DDBJ databases">
        <title>Actin cytoskeleton and complex cell architecture in an #Asgard archaeon.</title>
        <authorList>
            <person name="Ponce Toledo R.I."/>
            <person name="Schleper C."/>
            <person name="Rodrigues Oliveira T."/>
            <person name="Wollweber F."/>
            <person name="Xu J."/>
            <person name="Rittmann S."/>
            <person name="Klingl A."/>
            <person name="Pilhofer M."/>
        </authorList>
    </citation>
    <scope>NUCLEOTIDE SEQUENCE</scope>
    <source>
        <strain evidence="9">B-35</strain>
    </source>
</reference>
<sequence>MKIMDIKVFREIKQQKFRSILIVSIVAVTLTMVLGMRAGYPMVIASYEENLRNSNVADGRFSLTAPVLEESVEKIQNDSEFLTNHKIADVEGRLITYTEIEYNGEIFPSILIGVEFPNQINQVSLQSVSSLGDTNPNFLANSSNCIIDAAFAGNLLGQDTQIGENVSLQLGAMEKNLTIQAIGQDLDFCYVVDPISQMSLMGQLAVIWIDLSEMQQFMFNGMPLINQVLFTVEDRLNEDKINIASDALLQNFASQGIDLSTLQYEKFDETIDRQFFNADAGSMDKMGTLFGIIGLIMCCVAIYNTISRLVQSQRKNIGLFMSLGANPNNIVLHYVKITFYLAVIGSLIGIPLGHLFAIGMTKLLARVWPFQVLLFPIVIEEYVFGALITLGVCIIFSGLSAFPITKITPREAMSAIFNRIKATKAAFSERLFSWLPGFRSIHMKVPIREIFLRKRKSAVTILAITTSMIMLITSIAMVGNMFGALNNSFEVYNTAKYRVLFESPVPATNISNFMQNLPADTIEHYESTITVYSNLNVDGNNEGGFIIECYQANSTFRDMNIISGEITDKKSLNSSTIFLGNTMAKDNEIVLGDEIKIGLIDNFTVKVVGMVGEFIDNSGYWTIESFNANNNSIHFGVPSNYVNGLLFNPGEDVDIVELRETIGSEFPIAQWVDAQQSQQSMMALIQSMMSLLILFVVVGMVIGVLFSFNTMYMGFISRENDFLAFKAMGTNPRYFSKMIFWENAILSVFSLIVTIPVGYFVYWQSMTYMMGDNYYIPLSIPWYTWPVVLGLSFISIGLATRKLTKRIRKMDLAEELRSRMVS</sequence>
<proteinExistence type="inferred from homology"/>
<keyword evidence="10" id="KW-1185">Reference proteome</keyword>
<gene>
    <name evidence="9" type="ORF">NEF87_002119</name>
</gene>
<feature type="transmembrane region" description="Helical" evidence="7">
    <location>
        <begin position="382"/>
        <end position="404"/>
    </location>
</feature>
<evidence type="ECO:0000259" key="8">
    <source>
        <dbReference type="Pfam" id="PF02687"/>
    </source>
</evidence>
<feature type="domain" description="ABC3 transporter permease C-terminal" evidence="8">
    <location>
        <begin position="289"/>
        <end position="409"/>
    </location>
</feature>
<keyword evidence="5 7" id="KW-0472">Membrane</keyword>
<organism evidence="9 10">
    <name type="scientific">Candidatus Lokiarchaeum ossiferum</name>
    <dbReference type="NCBI Taxonomy" id="2951803"/>
    <lineage>
        <taxon>Archaea</taxon>
        <taxon>Promethearchaeati</taxon>
        <taxon>Promethearchaeota</taxon>
        <taxon>Promethearchaeia</taxon>
        <taxon>Promethearchaeales</taxon>
        <taxon>Promethearchaeaceae</taxon>
        <taxon>Candidatus Lokiarchaeum</taxon>
    </lineage>
</organism>
<feature type="transmembrane region" description="Helical" evidence="7">
    <location>
        <begin position="20"/>
        <end position="40"/>
    </location>
</feature>
<feature type="domain" description="ABC3 transporter permease C-terminal" evidence="8">
    <location>
        <begin position="693"/>
        <end position="811"/>
    </location>
</feature>
<evidence type="ECO:0000256" key="4">
    <source>
        <dbReference type="ARBA" id="ARBA00022989"/>
    </source>
</evidence>
<dbReference type="PANTHER" id="PTHR30572:SF4">
    <property type="entry name" value="ABC TRANSPORTER PERMEASE YTRF"/>
    <property type="match status" value="1"/>
</dbReference>
<evidence type="ECO:0000313" key="9">
    <source>
        <dbReference type="EMBL" id="UYP45834.1"/>
    </source>
</evidence>
<dbReference type="InterPro" id="IPR003838">
    <property type="entry name" value="ABC3_permease_C"/>
</dbReference>
<dbReference type="Pfam" id="PF02687">
    <property type="entry name" value="FtsX"/>
    <property type="match status" value="2"/>
</dbReference>
<comment type="subcellular location">
    <subcellularLocation>
        <location evidence="1">Cell membrane</location>
        <topology evidence="1">Multi-pass membrane protein</topology>
    </subcellularLocation>
</comment>
<evidence type="ECO:0000256" key="1">
    <source>
        <dbReference type="ARBA" id="ARBA00004651"/>
    </source>
</evidence>
<feature type="transmembrane region" description="Helical" evidence="7">
    <location>
        <begin position="740"/>
        <end position="762"/>
    </location>
</feature>
<evidence type="ECO:0000256" key="7">
    <source>
        <dbReference type="SAM" id="Phobius"/>
    </source>
</evidence>
<evidence type="ECO:0000313" key="10">
    <source>
        <dbReference type="Proteomes" id="UP001208689"/>
    </source>
</evidence>
<feature type="transmembrane region" description="Helical" evidence="7">
    <location>
        <begin position="458"/>
        <end position="482"/>
    </location>
</feature>
<dbReference type="InterPro" id="IPR050250">
    <property type="entry name" value="Macrolide_Exporter_MacB"/>
</dbReference>